<sequence>MAGIEASAISMTRARRRPRSSRLLCLLGFRRPHLRGLPRVHAAQSPVPSVDTRSGKQLVKSLGGAPWWWSSWRLILHLALDSGGCSFICGIFTIKAMDCWGPTRMLPKIANRDCPKLLIDSGSFGRENHKTQNYFCEIVTIIAMEFWRPTKMLPKITDLRTAQGSRESFSINGDMVVAFTIDGVSGKKNKDIRIPVTTVNMAQVATVTRTQVVTVTRTQVATLTAATQNPTNESSVRPYKYESWKSLSHMYTFEGRAPAAHPSEPSPAELPYCMPAEEVVDNIKAHRRVGSGNLHEHLVASSSRI</sequence>
<dbReference type="AlphaFoldDB" id="A0A5J9VTN4"/>
<gene>
    <name evidence="1" type="ORF">EJB05_12507</name>
</gene>
<dbReference type="EMBL" id="RWGY01000007">
    <property type="protein sequence ID" value="TVU39103.1"/>
    <property type="molecule type" value="Genomic_DNA"/>
</dbReference>
<protein>
    <submittedName>
        <fullName evidence="1">Uncharacterized protein</fullName>
    </submittedName>
</protein>
<evidence type="ECO:0000313" key="1">
    <source>
        <dbReference type="EMBL" id="TVU39103.1"/>
    </source>
</evidence>
<reference evidence="1 2" key="1">
    <citation type="journal article" date="2019" name="Sci. Rep.">
        <title>A high-quality genome of Eragrostis curvula grass provides insights into Poaceae evolution and supports new strategies to enhance forage quality.</title>
        <authorList>
            <person name="Carballo J."/>
            <person name="Santos B.A.C.M."/>
            <person name="Zappacosta D."/>
            <person name="Garbus I."/>
            <person name="Selva J.P."/>
            <person name="Gallo C.A."/>
            <person name="Diaz A."/>
            <person name="Albertini E."/>
            <person name="Caccamo M."/>
            <person name="Echenique V."/>
        </authorList>
    </citation>
    <scope>NUCLEOTIDE SEQUENCE [LARGE SCALE GENOMIC DNA]</scope>
    <source>
        <strain evidence="2">cv. Victoria</strain>
        <tissue evidence="1">Leaf</tissue>
    </source>
</reference>
<organism evidence="1 2">
    <name type="scientific">Eragrostis curvula</name>
    <name type="common">weeping love grass</name>
    <dbReference type="NCBI Taxonomy" id="38414"/>
    <lineage>
        <taxon>Eukaryota</taxon>
        <taxon>Viridiplantae</taxon>
        <taxon>Streptophyta</taxon>
        <taxon>Embryophyta</taxon>
        <taxon>Tracheophyta</taxon>
        <taxon>Spermatophyta</taxon>
        <taxon>Magnoliopsida</taxon>
        <taxon>Liliopsida</taxon>
        <taxon>Poales</taxon>
        <taxon>Poaceae</taxon>
        <taxon>PACMAD clade</taxon>
        <taxon>Chloridoideae</taxon>
        <taxon>Eragrostideae</taxon>
        <taxon>Eragrostidinae</taxon>
        <taxon>Eragrostis</taxon>
    </lineage>
</organism>
<accession>A0A5J9VTN4</accession>
<dbReference type="Gramene" id="TVU39103">
    <property type="protein sequence ID" value="TVU39103"/>
    <property type="gene ID" value="EJB05_12507"/>
</dbReference>
<comment type="caution">
    <text evidence="1">The sequence shown here is derived from an EMBL/GenBank/DDBJ whole genome shotgun (WGS) entry which is preliminary data.</text>
</comment>
<feature type="non-terminal residue" evidence="1">
    <location>
        <position position="1"/>
    </location>
</feature>
<name>A0A5J9VTN4_9POAL</name>
<evidence type="ECO:0000313" key="2">
    <source>
        <dbReference type="Proteomes" id="UP000324897"/>
    </source>
</evidence>
<dbReference type="Proteomes" id="UP000324897">
    <property type="component" value="Chromosome 4"/>
</dbReference>
<proteinExistence type="predicted"/>
<keyword evidence="2" id="KW-1185">Reference proteome</keyword>